<dbReference type="SUPFAM" id="SSF53901">
    <property type="entry name" value="Thiolase-like"/>
    <property type="match status" value="1"/>
</dbReference>
<dbReference type="PANTHER" id="PTHR18919">
    <property type="entry name" value="ACETYL-COA C-ACYLTRANSFERASE"/>
    <property type="match status" value="1"/>
</dbReference>
<dbReference type="Gene3D" id="2.40.50.840">
    <property type="match status" value="1"/>
</dbReference>
<dbReference type="PANTHER" id="PTHR18919:SF139">
    <property type="entry name" value="THIOLASE-LIKE PROTEIN TYPE 1 ADDITIONAL C-TERMINAL DOMAIN-CONTAINING PROTEIN"/>
    <property type="match status" value="1"/>
</dbReference>
<evidence type="ECO:0000259" key="4">
    <source>
        <dbReference type="Pfam" id="PF18313"/>
    </source>
</evidence>
<name>A0AA39R6S2_9LECA</name>
<dbReference type="Gene3D" id="3.40.47.10">
    <property type="match status" value="1"/>
</dbReference>
<evidence type="ECO:0000256" key="2">
    <source>
        <dbReference type="ARBA" id="ARBA00022679"/>
    </source>
</evidence>
<keyword evidence="2" id="KW-0808">Transferase</keyword>
<evidence type="ECO:0000313" key="6">
    <source>
        <dbReference type="Proteomes" id="UP001166286"/>
    </source>
</evidence>
<feature type="domain" description="Thiolase-like protein type 1 additional C-terminal" evidence="4">
    <location>
        <begin position="424"/>
        <end position="505"/>
    </location>
</feature>
<accession>A0AA39R6S2</accession>
<dbReference type="GO" id="GO:0016746">
    <property type="term" value="F:acyltransferase activity"/>
    <property type="evidence" value="ECO:0007669"/>
    <property type="project" value="UniProtKB-KW"/>
</dbReference>
<dbReference type="AlphaFoldDB" id="A0AA39R6S2"/>
<comment type="similarity">
    <text evidence="1">Belongs to the thiolase-like superfamily. Thiolase family.</text>
</comment>
<evidence type="ECO:0000256" key="3">
    <source>
        <dbReference type="ARBA" id="ARBA00023315"/>
    </source>
</evidence>
<evidence type="ECO:0000256" key="1">
    <source>
        <dbReference type="ARBA" id="ARBA00010982"/>
    </source>
</evidence>
<dbReference type="Proteomes" id="UP001166286">
    <property type="component" value="Unassembled WGS sequence"/>
</dbReference>
<evidence type="ECO:0000313" key="5">
    <source>
        <dbReference type="EMBL" id="KAK0514714.1"/>
    </source>
</evidence>
<proteinExistence type="inferred from homology"/>
<dbReference type="InterPro" id="IPR016039">
    <property type="entry name" value="Thiolase-like"/>
</dbReference>
<gene>
    <name evidence="5" type="ORF">JMJ35_003331</name>
</gene>
<dbReference type="Pfam" id="PF18313">
    <property type="entry name" value="TLP1_add_C"/>
    <property type="match status" value="1"/>
</dbReference>
<dbReference type="InterPro" id="IPR040771">
    <property type="entry name" value="TLP1_add_C"/>
</dbReference>
<dbReference type="EMBL" id="JAFEKC020000005">
    <property type="protein sequence ID" value="KAK0514714.1"/>
    <property type="molecule type" value="Genomic_DNA"/>
</dbReference>
<reference evidence="5" key="1">
    <citation type="submission" date="2023-03" db="EMBL/GenBank/DDBJ databases">
        <title>Complete genome of Cladonia borealis.</title>
        <authorList>
            <person name="Park H."/>
        </authorList>
    </citation>
    <scope>NUCLEOTIDE SEQUENCE</scope>
    <source>
        <strain evidence="5">ANT050790</strain>
    </source>
</reference>
<keyword evidence="3" id="KW-0012">Acyltransferase</keyword>
<comment type="caution">
    <text evidence="5">The sequence shown here is derived from an EMBL/GenBank/DDBJ whole genome shotgun (WGS) entry which is preliminary data.</text>
</comment>
<keyword evidence="6" id="KW-1185">Reference proteome</keyword>
<organism evidence="5 6">
    <name type="scientific">Cladonia borealis</name>
    <dbReference type="NCBI Taxonomy" id="184061"/>
    <lineage>
        <taxon>Eukaryota</taxon>
        <taxon>Fungi</taxon>
        <taxon>Dikarya</taxon>
        <taxon>Ascomycota</taxon>
        <taxon>Pezizomycotina</taxon>
        <taxon>Lecanoromycetes</taxon>
        <taxon>OSLEUM clade</taxon>
        <taxon>Lecanoromycetidae</taxon>
        <taxon>Lecanorales</taxon>
        <taxon>Lecanorineae</taxon>
        <taxon>Cladoniaceae</taxon>
        <taxon>Cladonia</taxon>
    </lineage>
</organism>
<sequence length="525" mass="57518">MATGQLIPIIVGVGDVQNRSQKIEDAIEPMQLMLQATLNALKDTNLSSSTEKELQSSIDSVNVVATWTWPYTDLPGLLSEKLGVQPLHKTYSEHGGHQPMRLVDEAARDVSLGKSKVAVVTGAEALASLNACVAGKRMPPPGWTMTDPNVKAASPLQLSRREENIGSRHSIGLPIHVYPLYENAFRANRGQSIEQNNIESAQLYAEFAKVAERNPYSWNYGQPASTEDAIGTVTDKNRMICFPYPLLMNAFNNINLAASCIITSTKYAKELGIPESKWIYPLGGAGTQDSDKFWERPNYHSSPSISRSLDACLVICGLQKDQIDLFDFYSCFPIVPKLACHHLNLPILHPPKPITLLGGLTSFGGAGNNYSLHSLTAMVRELRKGNSYRTGLILANGGVLTYQHVVCLSTQPRRDGSGYPHSNPLPRYITDLPIPTITANAEGEAIIETYTVSFNRNGTPSIGFVIGRLLSNNERFVANTGDGNTLEQLASWKREPVGRRGWVRPGEGEGGRNLFWFESGGRGRL</sequence>
<protein>
    <recommendedName>
        <fullName evidence="4">Thiolase-like protein type 1 additional C-terminal domain-containing protein</fullName>
    </recommendedName>
</protein>